<proteinExistence type="inferred from homology"/>
<evidence type="ECO:0000256" key="1">
    <source>
        <dbReference type="PIRNR" id="PIRNR006615"/>
    </source>
</evidence>
<organism evidence="4 5">
    <name type="scientific">Aliiroseovarius crassostreae</name>
    <dbReference type="NCBI Taxonomy" id="154981"/>
    <lineage>
        <taxon>Bacteria</taxon>
        <taxon>Pseudomonadati</taxon>
        <taxon>Pseudomonadota</taxon>
        <taxon>Alphaproteobacteria</taxon>
        <taxon>Rhodobacterales</taxon>
        <taxon>Paracoccaceae</taxon>
        <taxon>Aliiroseovarius</taxon>
    </lineage>
</organism>
<evidence type="ECO:0000256" key="2">
    <source>
        <dbReference type="PIRSR" id="PIRSR006615-1"/>
    </source>
</evidence>
<dbReference type="PANTHER" id="PTHR34217:SF1">
    <property type="entry name" value="CARBOXYPEPTIDASE 1"/>
    <property type="match status" value="1"/>
</dbReference>
<comment type="caution">
    <text evidence="4">The sequence shown here is derived from an EMBL/GenBank/DDBJ whole genome shotgun (WGS) entry which is preliminary data.</text>
</comment>
<dbReference type="Gene3D" id="1.10.1370.30">
    <property type="match status" value="1"/>
</dbReference>
<dbReference type="STRING" id="154981.AKJ29_09920"/>
<dbReference type="SUPFAM" id="SSF55486">
    <property type="entry name" value="Metalloproteases ('zincins'), catalytic domain"/>
    <property type="match status" value="1"/>
</dbReference>
<evidence type="ECO:0000313" key="4">
    <source>
        <dbReference type="EMBL" id="KPN62528.1"/>
    </source>
</evidence>
<feature type="active site" description="Proton donor/acceptor" evidence="3">
    <location>
        <position position="258"/>
    </location>
</feature>
<evidence type="ECO:0000256" key="3">
    <source>
        <dbReference type="PIRSR" id="PIRSR006615-2"/>
    </source>
</evidence>
<dbReference type="EMBL" id="LKBA01000019">
    <property type="protein sequence ID" value="KPN62528.1"/>
    <property type="molecule type" value="Genomic_DNA"/>
</dbReference>
<dbReference type="GO" id="GO:0004181">
    <property type="term" value="F:metallocarboxypeptidase activity"/>
    <property type="evidence" value="ECO:0007669"/>
    <property type="project" value="UniProtKB-UniRule"/>
</dbReference>
<reference evidence="4 5" key="1">
    <citation type="submission" date="2015-09" db="EMBL/GenBank/DDBJ databases">
        <title>Draft genome sequence of Aliiroseovarius crassostreae CV919-312TSm, the causative agent of Roseovarius Oyster Disease (formerly Juvenile Oyster Disease).</title>
        <authorList>
            <person name="Kessner L."/>
            <person name="Spinard E."/>
            <person name="Nelson D."/>
        </authorList>
    </citation>
    <scope>NUCLEOTIDE SEQUENCE [LARGE SCALE GENOMIC DNA]</scope>
    <source>
        <strain evidence="4 5">CV919-312</strain>
    </source>
</reference>
<dbReference type="EC" id="3.4.17.19" evidence="1"/>
<gene>
    <name evidence="4" type="ORF">AKJ29_09920</name>
</gene>
<evidence type="ECO:0000313" key="5">
    <source>
        <dbReference type="Proteomes" id="UP000050471"/>
    </source>
</evidence>
<dbReference type="InterPro" id="IPR001333">
    <property type="entry name" value="Peptidase_M32_Taq"/>
</dbReference>
<dbReference type="OrthoDB" id="9772308at2"/>
<dbReference type="Pfam" id="PF02074">
    <property type="entry name" value="Peptidase_M32"/>
    <property type="match status" value="1"/>
</dbReference>
<dbReference type="PANTHER" id="PTHR34217">
    <property type="entry name" value="METAL-DEPENDENT CARBOXYPEPTIDASE"/>
    <property type="match status" value="1"/>
</dbReference>
<keyword evidence="5" id="KW-1185">Reference proteome</keyword>
<dbReference type="PROSITE" id="PS52034">
    <property type="entry name" value="PEPTIDASE_M32"/>
    <property type="match status" value="1"/>
</dbReference>
<comment type="cofactor">
    <cofactor evidence="2">
        <name>Zn(2+)</name>
        <dbReference type="ChEBI" id="CHEBI:29105"/>
    </cofactor>
    <text evidence="2">Binds 1 zinc ion per subunit.</text>
</comment>
<keyword evidence="1 2" id="KW-0479">Metal-binding</keyword>
<keyword evidence="2" id="KW-0862">Zinc</keyword>
<keyword evidence="1" id="KW-0121">Carboxypeptidase</keyword>
<dbReference type="GO" id="GO:0006508">
    <property type="term" value="P:proteolysis"/>
    <property type="evidence" value="ECO:0007669"/>
    <property type="project" value="UniProtKB-UniRule"/>
</dbReference>
<name>A0A0P7IEX7_9RHOB</name>
<keyword evidence="1" id="KW-0482">Metalloprotease</keyword>
<dbReference type="Proteomes" id="UP000050471">
    <property type="component" value="Unassembled WGS sequence"/>
</dbReference>
<keyword evidence="1" id="KW-0645">Protease</keyword>
<comment type="function">
    <text evidence="1">Broad specificity carboxypetidase that releases amino acids sequentially from the C-terminus, including neutral, aromatic, polar and basic residues.</text>
</comment>
<protein>
    <recommendedName>
        <fullName evidence="1">Metal-dependent carboxypeptidase</fullName>
        <ecNumber evidence="1">3.4.17.19</ecNumber>
    </recommendedName>
</protein>
<dbReference type="GO" id="GO:0046872">
    <property type="term" value="F:metal ion binding"/>
    <property type="evidence" value="ECO:0007669"/>
    <property type="project" value="UniProtKB-KW"/>
</dbReference>
<feature type="binding site" evidence="2">
    <location>
        <position position="261"/>
    </location>
    <ligand>
        <name>Zn(2+)</name>
        <dbReference type="ChEBI" id="CHEBI:29105"/>
        <note>catalytic</note>
    </ligand>
</feature>
<dbReference type="RefSeq" id="WP_055192314.1">
    <property type="nucleotide sequence ID" value="NZ_FPBS01000036.1"/>
</dbReference>
<sequence length="492" mass="55039">MKNYNDLMSFQRDTNALGEVAGRQGWDQETMMPDGAGNQRAEEMAVLEKILHQRRTDPRIGEWLAAIDEDALNETQRANLRHIRRDFTRRSRVPEALATEIARVTSGAQRHWADARASNDFKAFRPVLEQVVKLERERAAALADGGDLYDALLEGYEPGTSGTEIQALFDAMRPRLVALRDAALGADRQPEALIGTYAAKKQMKLARKLAKKFGYDFHHGRLDKAVHPFSSGSGQDVRITTRTAEEDPFNCFYSTIHEVGHACYELGIDKTHLLTPLGAGVSMGVHESQSRIYENQIGRSRAFTGYLFGQMEKAFGKAPASSAEAFYGTVNRINKGFIRTEADEVQYNLHVMLRFDLERRLITGHLDVADLEDAWNARFATDFGYEVDKASNGVLQDVHWAVGLFGYFPTYALGNIYAGCLYQALCADLPDLEAQLAQGHATYATGWLREKLQKYGGLREPVATITHATGSSITVEPLLRYLESKFSEIYQL</sequence>
<feature type="binding site" evidence="2">
    <location>
        <position position="287"/>
    </location>
    <ligand>
        <name>Zn(2+)</name>
        <dbReference type="ChEBI" id="CHEBI:29105"/>
        <note>catalytic</note>
    </ligand>
</feature>
<feature type="binding site" evidence="2">
    <location>
        <position position="257"/>
    </location>
    <ligand>
        <name>Zn(2+)</name>
        <dbReference type="ChEBI" id="CHEBI:29105"/>
        <note>catalytic</note>
    </ligand>
</feature>
<dbReference type="PRINTS" id="PR00998">
    <property type="entry name" value="CRBOXYPTASET"/>
</dbReference>
<dbReference type="AlphaFoldDB" id="A0A0P7IEX7"/>
<comment type="similarity">
    <text evidence="1">Belongs to the peptidase M32 family.</text>
</comment>
<comment type="catalytic activity">
    <reaction evidence="1">
        <text>Release of a C-terminal amino acid with broad specificity, except for -Pro.</text>
        <dbReference type="EC" id="3.4.17.19"/>
    </reaction>
</comment>
<keyword evidence="1" id="KW-0378">Hydrolase</keyword>
<dbReference type="CDD" id="cd06460">
    <property type="entry name" value="M32_Taq"/>
    <property type="match status" value="1"/>
</dbReference>
<accession>A0A0P7IEX7</accession>
<dbReference type="PIRSF" id="PIRSF006615">
    <property type="entry name" value="Zn_crbxpep_Taq"/>
    <property type="match status" value="1"/>
</dbReference>